<dbReference type="EMBL" id="ML213521">
    <property type="protein sequence ID" value="TFK48097.1"/>
    <property type="molecule type" value="Genomic_DNA"/>
</dbReference>
<dbReference type="OrthoDB" id="274752at2759"/>
<dbReference type="Pfam" id="PF00366">
    <property type="entry name" value="Ribosomal_S17"/>
    <property type="match status" value="1"/>
</dbReference>
<organism evidence="4 5">
    <name type="scientific">Heliocybe sulcata</name>
    <dbReference type="NCBI Taxonomy" id="5364"/>
    <lineage>
        <taxon>Eukaryota</taxon>
        <taxon>Fungi</taxon>
        <taxon>Dikarya</taxon>
        <taxon>Basidiomycota</taxon>
        <taxon>Agaricomycotina</taxon>
        <taxon>Agaricomycetes</taxon>
        <taxon>Gloeophyllales</taxon>
        <taxon>Gloeophyllaceae</taxon>
        <taxon>Heliocybe</taxon>
    </lineage>
</organism>
<dbReference type="AlphaFoldDB" id="A0A5C3MSY4"/>
<keyword evidence="3" id="KW-0687">Ribonucleoprotein</keyword>
<protein>
    <recommendedName>
        <fullName evidence="6">Nucleic acid-binding protein</fullName>
    </recommendedName>
</protein>
<dbReference type="CDD" id="cd00364">
    <property type="entry name" value="Ribosomal_uS17"/>
    <property type="match status" value="1"/>
</dbReference>
<dbReference type="SUPFAM" id="SSF50249">
    <property type="entry name" value="Nucleic acid-binding proteins"/>
    <property type="match status" value="1"/>
</dbReference>
<proteinExistence type="inferred from homology"/>
<dbReference type="GO" id="GO:0003735">
    <property type="term" value="F:structural constituent of ribosome"/>
    <property type="evidence" value="ECO:0007669"/>
    <property type="project" value="InterPro"/>
</dbReference>
<dbReference type="GO" id="GO:0006412">
    <property type="term" value="P:translation"/>
    <property type="evidence" value="ECO:0007669"/>
    <property type="project" value="InterPro"/>
</dbReference>
<keyword evidence="5" id="KW-1185">Reference proteome</keyword>
<dbReference type="Proteomes" id="UP000305948">
    <property type="component" value="Unassembled WGS sequence"/>
</dbReference>
<sequence length="66" mass="7560">MVHKPTGKRLIRTKKYLTHDAQNQLRLEDTVLIRNCPPISARKRFTLAKILKSPEAQRTLAHSTPA</sequence>
<reference evidence="4 5" key="1">
    <citation type="journal article" date="2019" name="Nat. Ecol. Evol.">
        <title>Megaphylogeny resolves global patterns of mushroom evolution.</title>
        <authorList>
            <person name="Varga T."/>
            <person name="Krizsan K."/>
            <person name="Foldi C."/>
            <person name="Dima B."/>
            <person name="Sanchez-Garcia M."/>
            <person name="Sanchez-Ramirez S."/>
            <person name="Szollosi G.J."/>
            <person name="Szarkandi J.G."/>
            <person name="Papp V."/>
            <person name="Albert L."/>
            <person name="Andreopoulos W."/>
            <person name="Angelini C."/>
            <person name="Antonin V."/>
            <person name="Barry K.W."/>
            <person name="Bougher N.L."/>
            <person name="Buchanan P."/>
            <person name="Buyck B."/>
            <person name="Bense V."/>
            <person name="Catcheside P."/>
            <person name="Chovatia M."/>
            <person name="Cooper J."/>
            <person name="Damon W."/>
            <person name="Desjardin D."/>
            <person name="Finy P."/>
            <person name="Geml J."/>
            <person name="Haridas S."/>
            <person name="Hughes K."/>
            <person name="Justo A."/>
            <person name="Karasinski D."/>
            <person name="Kautmanova I."/>
            <person name="Kiss B."/>
            <person name="Kocsube S."/>
            <person name="Kotiranta H."/>
            <person name="LaButti K.M."/>
            <person name="Lechner B.E."/>
            <person name="Liimatainen K."/>
            <person name="Lipzen A."/>
            <person name="Lukacs Z."/>
            <person name="Mihaltcheva S."/>
            <person name="Morgado L.N."/>
            <person name="Niskanen T."/>
            <person name="Noordeloos M.E."/>
            <person name="Ohm R.A."/>
            <person name="Ortiz-Santana B."/>
            <person name="Ovrebo C."/>
            <person name="Racz N."/>
            <person name="Riley R."/>
            <person name="Savchenko A."/>
            <person name="Shiryaev A."/>
            <person name="Soop K."/>
            <person name="Spirin V."/>
            <person name="Szebenyi C."/>
            <person name="Tomsovsky M."/>
            <person name="Tulloss R.E."/>
            <person name="Uehling J."/>
            <person name="Grigoriev I.V."/>
            <person name="Vagvolgyi C."/>
            <person name="Papp T."/>
            <person name="Martin F.M."/>
            <person name="Miettinen O."/>
            <person name="Hibbett D.S."/>
            <person name="Nagy L.G."/>
        </authorList>
    </citation>
    <scope>NUCLEOTIDE SEQUENCE [LARGE SCALE GENOMIC DNA]</scope>
    <source>
        <strain evidence="4 5">OMC1185</strain>
    </source>
</reference>
<comment type="similarity">
    <text evidence="1">Belongs to the universal ribosomal protein uS17 family.</text>
</comment>
<dbReference type="InterPro" id="IPR012340">
    <property type="entry name" value="NA-bd_OB-fold"/>
</dbReference>
<evidence type="ECO:0000256" key="2">
    <source>
        <dbReference type="ARBA" id="ARBA00022980"/>
    </source>
</evidence>
<evidence type="ECO:0000256" key="3">
    <source>
        <dbReference type="ARBA" id="ARBA00023274"/>
    </source>
</evidence>
<dbReference type="STRING" id="5364.A0A5C3MSY4"/>
<dbReference type="GO" id="GO:0005840">
    <property type="term" value="C:ribosome"/>
    <property type="evidence" value="ECO:0007669"/>
    <property type="project" value="UniProtKB-KW"/>
</dbReference>
<evidence type="ECO:0000313" key="5">
    <source>
        <dbReference type="Proteomes" id="UP000305948"/>
    </source>
</evidence>
<accession>A0A5C3MSY4</accession>
<dbReference type="GO" id="GO:1990904">
    <property type="term" value="C:ribonucleoprotein complex"/>
    <property type="evidence" value="ECO:0007669"/>
    <property type="project" value="UniProtKB-KW"/>
</dbReference>
<evidence type="ECO:0000256" key="1">
    <source>
        <dbReference type="ARBA" id="ARBA00010254"/>
    </source>
</evidence>
<evidence type="ECO:0000313" key="4">
    <source>
        <dbReference type="EMBL" id="TFK48097.1"/>
    </source>
</evidence>
<keyword evidence="2" id="KW-0689">Ribosomal protein</keyword>
<dbReference type="Gene3D" id="2.40.50.140">
    <property type="entry name" value="Nucleic acid-binding proteins"/>
    <property type="match status" value="1"/>
</dbReference>
<evidence type="ECO:0008006" key="6">
    <source>
        <dbReference type="Google" id="ProtNLM"/>
    </source>
</evidence>
<name>A0A5C3MSY4_9AGAM</name>
<gene>
    <name evidence="4" type="ORF">OE88DRAFT_1665192</name>
</gene>
<dbReference type="InterPro" id="IPR000266">
    <property type="entry name" value="Ribosomal_uS17"/>
</dbReference>